<evidence type="ECO:0000256" key="2">
    <source>
        <dbReference type="ARBA" id="ARBA00022729"/>
    </source>
</evidence>
<dbReference type="InterPro" id="IPR005644">
    <property type="entry name" value="NolW-like"/>
</dbReference>
<evidence type="ECO:0000256" key="5">
    <source>
        <dbReference type="RuleBase" id="RU004004"/>
    </source>
</evidence>
<feature type="chain" id="PRO_5021332150" description="Type II secretion system protein GspD" evidence="7">
    <location>
        <begin position="24"/>
        <end position="652"/>
    </location>
</feature>
<evidence type="ECO:0000256" key="6">
    <source>
        <dbReference type="SAM" id="MobiDB-lite"/>
    </source>
</evidence>
<keyword evidence="2 7" id="KW-0732">Signal</keyword>
<accession>A0A4Y1WV58</accession>
<name>A0A4Y1WV58_9BACT</name>
<dbReference type="AlphaFoldDB" id="A0A4Y1WV58"/>
<dbReference type="EMBL" id="AP019735">
    <property type="protein sequence ID" value="BBL04870.1"/>
    <property type="molecule type" value="Genomic_DNA"/>
</dbReference>
<dbReference type="PANTHER" id="PTHR30332">
    <property type="entry name" value="PROBABLE GENERAL SECRETION PATHWAY PROTEIN D"/>
    <property type="match status" value="1"/>
</dbReference>
<comment type="subcellular location">
    <subcellularLocation>
        <location evidence="5">Cell outer membrane</location>
    </subcellularLocation>
    <subcellularLocation>
        <location evidence="1">Membrane</location>
    </subcellularLocation>
</comment>
<reference evidence="11" key="1">
    <citation type="submission" date="2019-06" db="EMBL/GenBank/DDBJ databases">
        <title>Alistipes onderdonkii subsp. vulgaris subsp. nov., Alistipes dispar sp. nov. and Alistipes communis sp. nov., isolated from human faeces, and creation of Alistipes onderdonkii subsp. onderdonkii subsp. nov.</title>
        <authorList>
            <person name="Sakamoto M."/>
            <person name="Ikeyama N."/>
            <person name="Ogata Y."/>
            <person name="Suda W."/>
            <person name="Iino T."/>
            <person name="Hattori M."/>
            <person name="Ohkuma M."/>
        </authorList>
    </citation>
    <scope>NUCLEOTIDE SEQUENCE [LARGE SCALE GENOMIC DNA]</scope>
    <source>
        <strain evidence="11">5CBH24</strain>
    </source>
</reference>
<evidence type="ECO:0000256" key="1">
    <source>
        <dbReference type="ARBA" id="ARBA00004370"/>
    </source>
</evidence>
<keyword evidence="11" id="KW-1185">Reference proteome</keyword>
<protein>
    <recommendedName>
        <fullName evidence="12">Type II secretion system protein GspD</fullName>
    </recommendedName>
</protein>
<evidence type="ECO:0008006" key="12">
    <source>
        <dbReference type="Google" id="ProtNLM"/>
    </source>
</evidence>
<proteinExistence type="inferred from homology"/>
<evidence type="ECO:0000256" key="7">
    <source>
        <dbReference type="SAM" id="SignalP"/>
    </source>
</evidence>
<dbReference type="Pfam" id="PF03958">
    <property type="entry name" value="Secretin_N"/>
    <property type="match status" value="1"/>
</dbReference>
<keyword evidence="5" id="KW-0813">Transport</keyword>
<evidence type="ECO:0000313" key="10">
    <source>
        <dbReference type="EMBL" id="BBL04870.1"/>
    </source>
</evidence>
<dbReference type="GO" id="GO:0009279">
    <property type="term" value="C:cell outer membrane"/>
    <property type="evidence" value="ECO:0007669"/>
    <property type="project" value="UniProtKB-SubCell"/>
</dbReference>
<dbReference type="InterPro" id="IPR038591">
    <property type="entry name" value="NolW-like_sf"/>
</dbReference>
<dbReference type="Gene3D" id="3.30.1370.120">
    <property type="match status" value="1"/>
</dbReference>
<evidence type="ECO:0000256" key="3">
    <source>
        <dbReference type="ARBA" id="ARBA00023136"/>
    </source>
</evidence>
<dbReference type="Proteomes" id="UP000318946">
    <property type="component" value="Chromosome"/>
</dbReference>
<dbReference type="Pfam" id="PF00263">
    <property type="entry name" value="Secretin"/>
    <property type="match status" value="1"/>
</dbReference>
<feature type="domain" description="NolW-like" evidence="9">
    <location>
        <begin position="352"/>
        <end position="410"/>
    </location>
</feature>
<evidence type="ECO:0000256" key="4">
    <source>
        <dbReference type="RuleBase" id="RU004003"/>
    </source>
</evidence>
<dbReference type="GO" id="GO:0009306">
    <property type="term" value="P:protein secretion"/>
    <property type="evidence" value="ECO:0007669"/>
    <property type="project" value="InterPro"/>
</dbReference>
<dbReference type="PRINTS" id="PR00811">
    <property type="entry name" value="BCTERIALGSPD"/>
</dbReference>
<dbReference type="InterPro" id="IPR050810">
    <property type="entry name" value="Bact_Secretion_Sys_Channel"/>
</dbReference>
<keyword evidence="3" id="KW-0472">Membrane</keyword>
<feature type="domain" description="Type II/III secretion system secretin-like" evidence="8">
    <location>
        <begin position="485"/>
        <end position="652"/>
    </location>
</feature>
<evidence type="ECO:0000313" key="11">
    <source>
        <dbReference type="Proteomes" id="UP000318946"/>
    </source>
</evidence>
<gene>
    <name evidence="10" type="ORF">A5CBH24_21830</name>
</gene>
<sequence>MKRRYTLAFLLLCILPVLCPAQRAEIPAGVNPSSDSLHRTVAPNPPSDPDSLRLSRIDSELAALVGRDSTFRREVDVTSGRLSLSELLRNIARASGVNVSVRSVENIPVSCNFRRARVDDLIRFLCREYRLDVAASGNILSIFPAAAPTVPAPDPDVAYAAADTTLTYDLRGERLIDVAKKIARLSARNVIVPEPLYDCKVSGYVRRMPFDDALRTLAAVNGLLAERDAQDVWTLWREEPAAQGGKASAGPAYMRRRQFTPNELRVDSLGRITARIARGNVQDVILDLCDELELNYYFQSPVNLTAGVWVDGTDFETLLSVLLKGSPYSYYTERGIWIFGAAASDGLSSATVLPLVYRSVSKVEEIIPEALKQNVAVKTFPDLNALILSGDRRDVARVETFLRSVDKPVPMVTMEILIADVTKSRIHEIGLGAGVGDKAVKTSGTLSPGVEMTFGANAVNDLLGRIRGTVNLGRVTPNFYLSLQALEEDGVVRLLSTPKLSTLNGHEATLTSGETQYYKEVQNNYYGTQNPISSESYQWKSVDANLSIKVTPYMSEDRQITLEIEFEQTEFTDRNVEDAPPGTATRSFKSIVKVQNEEMVLLGGLDRNTMENSSRGVPFLARVPVIKWFFGKEKRNKVERTLNIFIKPTVVE</sequence>
<comment type="similarity">
    <text evidence="4">Belongs to the bacterial secretin family.</text>
</comment>
<evidence type="ECO:0000259" key="9">
    <source>
        <dbReference type="Pfam" id="PF03958"/>
    </source>
</evidence>
<feature type="region of interest" description="Disordered" evidence="6">
    <location>
        <begin position="29"/>
        <end position="50"/>
    </location>
</feature>
<dbReference type="GO" id="GO:0015627">
    <property type="term" value="C:type II protein secretion system complex"/>
    <property type="evidence" value="ECO:0007669"/>
    <property type="project" value="TreeGrafter"/>
</dbReference>
<organism evidence="10 11">
    <name type="scientific">Alistipes communis</name>
    <dbReference type="NCBI Taxonomy" id="2585118"/>
    <lineage>
        <taxon>Bacteria</taxon>
        <taxon>Pseudomonadati</taxon>
        <taxon>Bacteroidota</taxon>
        <taxon>Bacteroidia</taxon>
        <taxon>Bacteroidales</taxon>
        <taxon>Rikenellaceae</taxon>
        <taxon>Alistipes</taxon>
    </lineage>
</organism>
<dbReference type="InterPro" id="IPR004846">
    <property type="entry name" value="T2SS/T3SS_dom"/>
</dbReference>
<dbReference type="KEGG" id="acou:A5CBH24_21830"/>
<dbReference type="InterPro" id="IPR001775">
    <property type="entry name" value="GspD/PilQ"/>
</dbReference>
<evidence type="ECO:0000259" key="8">
    <source>
        <dbReference type="Pfam" id="PF00263"/>
    </source>
</evidence>
<dbReference type="PANTHER" id="PTHR30332:SF17">
    <property type="entry name" value="TYPE IV PILIATION SYSTEM PROTEIN DR_0774-RELATED"/>
    <property type="match status" value="1"/>
</dbReference>
<feature type="signal peptide" evidence="7">
    <location>
        <begin position="1"/>
        <end position="23"/>
    </location>
</feature>